<gene>
    <name evidence="3" type="ORF">DPMN_016612</name>
</gene>
<feature type="domain" description="RNase H type-1" evidence="2">
    <location>
        <begin position="38"/>
        <end position="114"/>
    </location>
</feature>
<sequence length="114" mass="12631">MSRTKPEYCSRLGSSQNRTHEQENLGKETIMDIMMEAPQECTFAFTDGSCFTYPGRTSAGAVLNPPGCDAIRLKRAVTKHGTILLAELVAVLMVLEEILQHSPPNTRQHNSNLQ</sequence>
<evidence type="ECO:0000259" key="2">
    <source>
        <dbReference type="PROSITE" id="PS50879"/>
    </source>
</evidence>
<evidence type="ECO:0000313" key="4">
    <source>
        <dbReference type="Proteomes" id="UP000828390"/>
    </source>
</evidence>
<dbReference type="Proteomes" id="UP000828390">
    <property type="component" value="Unassembled WGS sequence"/>
</dbReference>
<dbReference type="PROSITE" id="PS50879">
    <property type="entry name" value="RNASE_H_1"/>
    <property type="match status" value="1"/>
</dbReference>
<dbReference type="GO" id="GO:0004523">
    <property type="term" value="F:RNA-DNA hybrid ribonuclease activity"/>
    <property type="evidence" value="ECO:0007669"/>
    <property type="project" value="InterPro"/>
</dbReference>
<proteinExistence type="predicted"/>
<reference evidence="3" key="2">
    <citation type="submission" date="2020-11" db="EMBL/GenBank/DDBJ databases">
        <authorList>
            <person name="McCartney M.A."/>
            <person name="Auch B."/>
            <person name="Kono T."/>
            <person name="Mallez S."/>
            <person name="Becker A."/>
            <person name="Gohl D.M."/>
            <person name="Silverstein K.A.T."/>
            <person name="Koren S."/>
            <person name="Bechman K.B."/>
            <person name="Herman A."/>
            <person name="Abrahante J.E."/>
            <person name="Garbe J."/>
        </authorList>
    </citation>
    <scope>NUCLEOTIDE SEQUENCE</scope>
    <source>
        <strain evidence="3">Duluth1</strain>
        <tissue evidence="3">Whole animal</tissue>
    </source>
</reference>
<comment type="caution">
    <text evidence="3">The sequence shown here is derived from an EMBL/GenBank/DDBJ whole genome shotgun (WGS) entry which is preliminary data.</text>
</comment>
<name>A0A9D4NEX8_DREPO</name>
<feature type="region of interest" description="Disordered" evidence="1">
    <location>
        <begin position="1"/>
        <end position="23"/>
    </location>
</feature>
<evidence type="ECO:0000256" key="1">
    <source>
        <dbReference type="SAM" id="MobiDB-lite"/>
    </source>
</evidence>
<dbReference type="AlphaFoldDB" id="A0A9D4NEX8"/>
<dbReference type="InterPro" id="IPR012337">
    <property type="entry name" value="RNaseH-like_sf"/>
</dbReference>
<accession>A0A9D4NEX8</accession>
<dbReference type="InterPro" id="IPR002156">
    <property type="entry name" value="RNaseH_domain"/>
</dbReference>
<organism evidence="3 4">
    <name type="scientific">Dreissena polymorpha</name>
    <name type="common">Zebra mussel</name>
    <name type="synonym">Mytilus polymorpha</name>
    <dbReference type="NCBI Taxonomy" id="45954"/>
    <lineage>
        <taxon>Eukaryota</taxon>
        <taxon>Metazoa</taxon>
        <taxon>Spiralia</taxon>
        <taxon>Lophotrochozoa</taxon>
        <taxon>Mollusca</taxon>
        <taxon>Bivalvia</taxon>
        <taxon>Autobranchia</taxon>
        <taxon>Heteroconchia</taxon>
        <taxon>Euheterodonta</taxon>
        <taxon>Imparidentia</taxon>
        <taxon>Neoheterodontei</taxon>
        <taxon>Myida</taxon>
        <taxon>Dreissenoidea</taxon>
        <taxon>Dreissenidae</taxon>
        <taxon>Dreissena</taxon>
    </lineage>
</organism>
<protein>
    <recommendedName>
        <fullName evidence="2">RNase H type-1 domain-containing protein</fullName>
    </recommendedName>
</protein>
<evidence type="ECO:0000313" key="3">
    <source>
        <dbReference type="EMBL" id="KAH3892494.1"/>
    </source>
</evidence>
<dbReference type="InterPro" id="IPR036397">
    <property type="entry name" value="RNaseH_sf"/>
</dbReference>
<dbReference type="Gene3D" id="3.30.420.10">
    <property type="entry name" value="Ribonuclease H-like superfamily/Ribonuclease H"/>
    <property type="match status" value="1"/>
</dbReference>
<dbReference type="SUPFAM" id="SSF53098">
    <property type="entry name" value="Ribonuclease H-like"/>
    <property type="match status" value="1"/>
</dbReference>
<dbReference type="EMBL" id="JAIWYP010000001">
    <property type="protein sequence ID" value="KAH3892494.1"/>
    <property type="molecule type" value="Genomic_DNA"/>
</dbReference>
<dbReference type="GO" id="GO:0003676">
    <property type="term" value="F:nucleic acid binding"/>
    <property type="evidence" value="ECO:0007669"/>
    <property type="project" value="InterPro"/>
</dbReference>
<reference evidence="3" key="1">
    <citation type="journal article" date="2019" name="bioRxiv">
        <title>The Genome of the Zebra Mussel, Dreissena polymorpha: A Resource for Invasive Species Research.</title>
        <authorList>
            <person name="McCartney M.A."/>
            <person name="Auch B."/>
            <person name="Kono T."/>
            <person name="Mallez S."/>
            <person name="Zhang Y."/>
            <person name="Obille A."/>
            <person name="Becker A."/>
            <person name="Abrahante J.E."/>
            <person name="Garbe J."/>
            <person name="Badalamenti J.P."/>
            <person name="Herman A."/>
            <person name="Mangelson H."/>
            <person name="Liachko I."/>
            <person name="Sullivan S."/>
            <person name="Sone E.D."/>
            <person name="Koren S."/>
            <person name="Silverstein K.A.T."/>
            <person name="Beckman K.B."/>
            <person name="Gohl D.M."/>
        </authorList>
    </citation>
    <scope>NUCLEOTIDE SEQUENCE</scope>
    <source>
        <strain evidence="3">Duluth1</strain>
        <tissue evidence="3">Whole animal</tissue>
    </source>
</reference>
<keyword evidence="4" id="KW-1185">Reference proteome</keyword>